<organism evidence="2 3">
    <name type="scientific">Paraburkholderia tropica</name>
    <dbReference type="NCBI Taxonomy" id="92647"/>
    <lineage>
        <taxon>Bacteria</taxon>
        <taxon>Pseudomonadati</taxon>
        <taxon>Pseudomonadota</taxon>
        <taxon>Betaproteobacteria</taxon>
        <taxon>Burkholderiales</taxon>
        <taxon>Burkholderiaceae</taxon>
        <taxon>Paraburkholderia</taxon>
    </lineage>
</organism>
<dbReference type="RefSeq" id="WP_110329982.1">
    <property type="nucleotide sequence ID" value="NZ_JBBBEG010000047.1"/>
</dbReference>
<sequence>MRSDHLKYCIDALNALRQNKHQELSTSVNEELKALVEELERCLQDRDDEVEVPHHLRMRALELIVQVVGIVSNLATLIHQFFNPS</sequence>
<evidence type="ECO:0000313" key="3">
    <source>
        <dbReference type="Proteomes" id="UP000247515"/>
    </source>
</evidence>
<reference evidence="2 3" key="1">
    <citation type="submission" date="2018-05" db="EMBL/GenBank/DDBJ databases">
        <title>Genomic Encyclopedia of Type Strains, Phase IV (KMG-V): Genome sequencing to study the core and pangenomes of soil and plant-associated prokaryotes.</title>
        <authorList>
            <person name="Whitman W."/>
        </authorList>
    </citation>
    <scope>NUCLEOTIDE SEQUENCE [LARGE SCALE GENOMIC DNA]</scope>
    <source>
        <strain evidence="2 3">SIr-6563</strain>
    </source>
</reference>
<proteinExistence type="predicted"/>
<dbReference type="Proteomes" id="UP000247515">
    <property type="component" value="Unassembled WGS sequence"/>
</dbReference>
<name>A0ABX5MBB3_9BURK</name>
<feature type="transmembrane region" description="Helical" evidence="1">
    <location>
        <begin position="63"/>
        <end position="82"/>
    </location>
</feature>
<keyword evidence="1" id="KW-1133">Transmembrane helix</keyword>
<gene>
    <name evidence="2" type="ORF">C7400_1476</name>
</gene>
<keyword evidence="3" id="KW-1185">Reference proteome</keyword>
<accession>A0ABX5MBB3</accession>
<keyword evidence="1" id="KW-0812">Transmembrane</keyword>
<protein>
    <submittedName>
        <fullName evidence="2">Uncharacterized protein</fullName>
    </submittedName>
</protein>
<comment type="caution">
    <text evidence="2">The sequence shown here is derived from an EMBL/GenBank/DDBJ whole genome shotgun (WGS) entry which is preliminary data.</text>
</comment>
<evidence type="ECO:0000256" key="1">
    <source>
        <dbReference type="SAM" id="Phobius"/>
    </source>
</evidence>
<evidence type="ECO:0000313" key="2">
    <source>
        <dbReference type="EMBL" id="PXX04212.1"/>
    </source>
</evidence>
<dbReference type="EMBL" id="QJJV01000047">
    <property type="protein sequence ID" value="PXX04212.1"/>
    <property type="molecule type" value="Genomic_DNA"/>
</dbReference>
<keyword evidence="1" id="KW-0472">Membrane</keyword>